<protein>
    <submittedName>
        <fullName evidence="2">MOB family member 4, phocein</fullName>
    </submittedName>
</protein>
<feature type="binding site" evidence="1">
    <location>
        <position position="153"/>
    </location>
    <ligand>
        <name>Zn(2+)</name>
        <dbReference type="ChEBI" id="CHEBI:29105"/>
    </ligand>
</feature>
<reference evidence="2" key="3">
    <citation type="submission" date="2025-09" db="UniProtKB">
        <authorList>
            <consortium name="Ensembl"/>
        </authorList>
    </citation>
    <scope>IDENTIFICATION</scope>
</reference>
<accession>A0A674MDR6</accession>
<dbReference type="AlphaFoldDB" id="A0A674MDR6"/>
<dbReference type="Gene3D" id="1.20.140.30">
    <property type="entry name" value="MOB kinase activator"/>
    <property type="match status" value="2"/>
</dbReference>
<reference evidence="2" key="2">
    <citation type="submission" date="2025-08" db="UniProtKB">
        <authorList>
            <consortium name="Ensembl"/>
        </authorList>
    </citation>
    <scope>IDENTIFICATION</scope>
</reference>
<organism evidence="2 3">
    <name type="scientific">Takifugu rubripes</name>
    <name type="common">Japanese pufferfish</name>
    <name type="synonym">Fugu rubripes</name>
    <dbReference type="NCBI Taxonomy" id="31033"/>
    <lineage>
        <taxon>Eukaryota</taxon>
        <taxon>Metazoa</taxon>
        <taxon>Chordata</taxon>
        <taxon>Craniata</taxon>
        <taxon>Vertebrata</taxon>
        <taxon>Euteleostomi</taxon>
        <taxon>Actinopterygii</taxon>
        <taxon>Neopterygii</taxon>
        <taxon>Teleostei</taxon>
        <taxon>Neoteleostei</taxon>
        <taxon>Acanthomorphata</taxon>
        <taxon>Eupercaria</taxon>
        <taxon>Tetraodontiformes</taxon>
        <taxon>Tetradontoidea</taxon>
        <taxon>Tetraodontidae</taxon>
        <taxon>Takifugu</taxon>
    </lineage>
</organism>
<sequence>MVMAEGTTVLRRNRPGTKAKDFYNWPDESFEEMDSTLAVQQYIQQNIRSDCSNIDKILEPPEGQDEGVWKYEHLRQFCLELNGLAVKLQVNDSHRAVDLSLFIFMHTLDGAACLLNSNKYFPSRVSIKESSVAKLGSVCRRIYRIFSHAYFHHRQIFDKYENETFLCHRFTRFVMKYNLMSKDNLIVPILEEEVQNTSSAGESEA</sequence>
<evidence type="ECO:0000256" key="1">
    <source>
        <dbReference type="PIRSR" id="PIRSR605301-1"/>
    </source>
</evidence>
<dbReference type="InterPro" id="IPR005301">
    <property type="entry name" value="MOB_kinase_act_fam"/>
</dbReference>
<feature type="binding site" evidence="1">
    <location>
        <position position="148"/>
    </location>
    <ligand>
        <name>Zn(2+)</name>
        <dbReference type="ChEBI" id="CHEBI:29105"/>
    </ligand>
</feature>
<dbReference type="SMART" id="SM01388">
    <property type="entry name" value="Mob1_phocein"/>
    <property type="match status" value="1"/>
</dbReference>
<proteinExistence type="predicted"/>
<keyword evidence="3" id="KW-1185">Reference proteome</keyword>
<dbReference type="SUPFAM" id="SSF101152">
    <property type="entry name" value="Mob1/phocein"/>
    <property type="match status" value="1"/>
</dbReference>
<keyword evidence="1" id="KW-0479">Metal-binding</keyword>
<evidence type="ECO:0000313" key="3">
    <source>
        <dbReference type="Proteomes" id="UP000005226"/>
    </source>
</evidence>
<dbReference type="Pfam" id="PF03637">
    <property type="entry name" value="Mob1_phocein"/>
    <property type="match status" value="1"/>
</dbReference>
<name>A0A674MDR6_TAKRU</name>
<dbReference type="InterPro" id="IPR036703">
    <property type="entry name" value="MOB_kinase_act_sf"/>
</dbReference>
<gene>
    <name evidence="2" type="primary">mob4</name>
</gene>
<dbReference type="Ensembl" id="ENSTRUT00000069042.1">
    <property type="protein sequence ID" value="ENSTRUP00000059353.1"/>
    <property type="gene ID" value="ENSTRUG00000015642.3"/>
</dbReference>
<reference evidence="2 3" key="1">
    <citation type="journal article" date="2011" name="Genome Biol. Evol.">
        <title>Integration of the genetic map and genome assembly of fugu facilitates insights into distinct features of genome evolution in teleosts and mammals.</title>
        <authorList>
            <person name="Kai W."/>
            <person name="Kikuchi K."/>
            <person name="Tohari S."/>
            <person name="Chew A.K."/>
            <person name="Tay A."/>
            <person name="Fujiwara A."/>
            <person name="Hosoya S."/>
            <person name="Suetake H."/>
            <person name="Naruse K."/>
            <person name="Brenner S."/>
            <person name="Suzuki Y."/>
            <person name="Venkatesh B."/>
        </authorList>
    </citation>
    <scope>NUCLEOTIDE SEQUENCE [LARGE SCALE GENOMIC DNA]</scope>
</reference>
<dbReference type="PANTHER" id="PTHR22599">
    <property type="entry name" value="MPS ONE BINDER KINASE ACTIVATOR-LIKE MOB"/>
    <property type="match status" value="1"/>
</dbReference>
<dbReference type="Proteomes" id="UP000005226">
    <property type="component" value="Chromosome 1"/>
</dbReference>
<dbReference type="GeneTree" id="ENSGT01120000271909"/>
<keyword evidence="1" id="KW-0862">Zinc</keyword>
<evidence type="ECO:0000313" key="2">
    <source>
        <dbReference type="Ensembl" id="ENSTRUP00000059353.1"/>
    </source>
</evidence>